<name>A0A4Y2FKZ8_ARAVE</name>
<dbReference type="EMBL" id="BGPR01000953">
    <property type="protein sequence ID" value="GBM41135.1"/>
    <property type="molecule type" value="Genomic_DNA"/>
</dbReference>
<comment type="caution">
    <text evidence="1">The sequence shown here is derived from an EMBL/GenBank/DDBJ whole genome shotgun (WGS) entry which is preliminary data.</text>
</comment>
<reference evidence="1 2" key="1">
    <citation type="journal article" date="2019" name="Sci. Rep.">
        <title>Orb-weaving spider Araneus ventricosus genome elucidates the spidroin gene catalogue.</title>
        <authorList>
            <person name="Kono N."/>
            <person name="Nakamura H."/>
            <person name="Ohtoshi R."/>
            <person name="Moran D.A.P."/>
            <person name="Shinohara A."/>
            <person name="Yoshida Y."/>
            <person name="Fujiwara M."/>
            <person name="Mori M."/>
            <person name="Tomita M."/>
            <person name="Arakawa K."/>
        </authorList>
    </citation>
    <scope>NUCLEOTIDE SEQUENCE [LARGE SCALE GENOMIC DNA]</scope>
</reference>
<evidence type="ECO:0000313" key="2">
    <source>
        <dbReference type="Proteomes" id="UP000499080"/>
    </source>
</evidence>
<dbReference type="AlphaFoldDB" id="A0A4Y2FKZ8"/>
<accession>A0A4Y2FKZ8</accession>
<protein>
    <submittedName>
        <fullName evidence="1">Uncharacterized protein</fullName>
    </submittedName>
</protein>
<gene>
    <name evidence="1" type="ORF">AVEN_21081_1</name>
</gene>
<dbReference type="PANTHER" id="PTHR46114">
    <property type="entry name" value="APPLE DOMAIN-CONTAINING PROTEIN"/>
    <property type="match status" value="1"/>
</dbReference>
<keyword evidence="2" id="KW-1185">Reference proteome</keyword>
<organism evidence="1 2">
    <name type="scientific">Araneus ventricosus</name>
    <name type="common">Orbweaver spider</name>
    <name type="synonym">Epeira ventricosa</name>
    <dbReference type="NCBI Taxonomy" id="182803"/>
    <lineage>
        <taxon>Eukaryota</taxon>
        <taxon>Metazoa</taxon>
        <taxon>Ecdysozoa</taxon>
        <taxon>Arthropoda</taxon>
        <taxon>Chelicerata</taxon>
        <taxon>Arachnida</taxon>
        <taxon>Araneae</taxon>
        <taxon>Araneomorphae</taxon>
        <taxon>Entelegynae</taxon>
        <taxon>Araneoidea</taxon>
        <taxon>Araneidae</taxon>
        <taxon>Araneus</taxon>
    </lineage>
</organism>
<dbReference type="PANTHER" id="PTHR46114:SF1">
    <property type="entry name" value="ZAD DOMAIN-CONTAINING PROTEIN"/>
    <property type="match status" value="1"/>
</dbReference>
<proteinExistence type="predicted"/>
<evidence type="ECO:0000313" key="1">
    <source>
        <dbReference type="EMBL" id="GBM41135.1"/>
    </source>
</evidence>
<dbReference type="OrthoDB" id="6622005at2759"/>
<dbReference type="Proteomes" id="UP000499080">
    <property type="component" value="Unassembled WGS sequence"/>
</dbReference>
<sequence length="201" mass="23842">MLLPPLHIKLGLLKQFVKALPKEGECFKYLCDQFPGLSEAKLKEGVFIEPDIRKMMKDENFETKMETNERKVWDSFKLVITSFLGNKKDPNYKSILEEMIKNFKILGCSVSLKVHFLDSHLDYFLENLGAVSEEQGERFHQDIKEMERRYQGKWNVSMIAEYCWMLQRDNLCKVHKRKSDKRIFEVKKKRCCQDLQLSTYA</sequence>